<reference evidence="1 2" key="2">
    <citation type="journal article" date="2022" name="Mol. Ecol. Resour.">
        <title>The genomes of chicory, endive, great burdock and yacon provide insights into Asteraceae paleo-polyploidization history and plant inulin production.</title>
        <authorList>
            <person name="Fan W."/>
            <person name="Wang S."/>
            <person name="Wang H."/>
            <person name="Wang A."/>
            <person name="Jiang F."/>
            <person name="Liu H."/>
            <person name="Zhao H."/>
            <person name="Xu D."/>
            <person name="Zhang Y."/>
        </authorList>
    </citation>
    <scope>NUCLEOTIDE SEQUENCE [LARGE SCALE GENOMIC DNA]</scope>
    <source>
        <strain evidence="2">cv. Yunnan</strain>
        <tissue evidence="1">Leaves</tissue>
    </source>
</reference>
<sequence length="124" mass="14294">MRDYCIYYKNWYFQKLDFDSAGEHAARVEPPLPNNSIGNFTWCSHVRGGSFYQMNFGWGNPKWGTVADVLVKNTFILYDTPDGSGVEAAVSLEEEHIRLFNEELVNYVSKNQNLQFGLMARSRI</sequence>
<evidence type="ECO:0000313" key="1">
    <source>
        <dbReference type="EMBL" id="KAI3813458.1"/>
    </source>
</evidence>
<keyword evidence="2" id="KW-1185">Reference proteome</keyword>
<name>A0ACB9IZ12_9ASTR</name>
<organism evidence="1 2">
    <name type="scientific">Smallanthus sonchifolius</name>
    <dbReference type="NCBI Taxonomy" id="185202"/>
    <lineage>
        <taxon>Eukaryota</taxon>
        <taxon>Viridiplantae</taxon>
        <taxon>Streptophyta</taxon>
        <taxon>Embryophyta</taxon>
        <taxon>Tracheophyta</taxon>
        <taxon>Spermatophyta</taxon>
        <taxon>Magnoliopsida</taxon>
        <taxon>eudicotyledons</taxon>
        <taxon>Gunneridae</taxon>
        <taxon>Pentapetalae</taxon>
        <taxon>asterids</taxon>
        <taxon>campanulids</taxon>
        <taxon>Asterales</taxon>
        <taxon>Asteraceae</taxon>
        <taxon>Asteroideae</taxon>
        <taxon>Heliantheae alliance</taxon>
        <taxon>Millerieae</taxon>
        <taxon>Smallanthus</taxon>
    </lineage>
</organism>
<dbReference type="Proteomes" id="UP001056120">
    <property type="component" value="Linkage Group LG06"/>
</dbReference>
<reference evidence="2" key="1">
    <citation type="journal article" date="2022" name="Mol. Ecol. Resour.">
        <title>The genomes of chicory, endive, great burdock and yacon provide insights into Asteraceae palaeo-polyploidization history and plant inulin production.</title>
        <authorList>
            <person name="Fan W."/>
            <person name="Wang S."/>
            <person name="Wang H."/>
            <person name="Wang A."/>
            <person name="Jiang F."/>
            <person name="Liu H."/>
            <person name="Zhao H."/>
            <person name="Xu D."/>
            <person name="Zhang Y."/>
        </authorList>
    </citation>
    <scope>NUCLEOTIDE SEQUENCE [LARGE SCALE GENOMIC DNA]</scope>
    <source>
        <strain evidence="2">cv. Yunnan</strain>
    </source>
</reference>
<evidence type="ECO:0000313" key="2">
    <source>
        <dbReference type="Proteomes" id="UP001056120"/>
    </source>
</evidence>
<comment type="caution">
    <text evidence="1">The sequence shown here is derived from an EMBL/GenBank/DDBJ whole genome shotgun (WGS) entry which is preliminary data.</text>
</comment>
<dbReference type="EMBL" id="CM042023">
    <property type="protein sequence ID" value="KAI3813458.1"/>
    <property type="molecule type" value="Genomic_DNA"/>
</dbReference>
<protein>
    <submittedName>
        <fullName evidence="1">Uncharacterized protein</fullName>
    </submittedName>
</protein>
<gene>
    <name evidence="1" type="ORF">L1987_18183</name>
</gene>
<accession>A0ACB9IZ12</accession>
<proteinExistence type="predicted"/>